<feature type="transmembrane region" description="Helical" evidence="7">
    <location>
        <begin position="432"/>
        <end position="453"/>
    </location>
</feature>
<dbReference type="AlphaFoldDB" id="A0A0F9W507"/>
<dbReference type="InterPro" id="IPR004681">
    <property type="entry name" value="TRAP_DctM"/>
</dbReference>
<dbReference type="Pfam" id="PF06808">
    <property type="entry name" value="DctM"/>
    <property type="match status" value="1"/>
</dbReference>
<keyword evidence="4 7" id="KW-0812">Transmembrane</keyword>
<dbReference type="NCBIfam" id="TIGR00786">
    <property type="entry name" value="dctM"/>
    <property type="match status" value="1"/>
</dbReference>
<feature type="transmembrane region" description="Helical" evidence="7">
    <location>
        <begin position="388"/>
        <end position="412"/>
    </location>
</feature>
<proteinExistence type="predicted"/>
<evidence type="ECO:0000256" key="5">
    <source>
        <dbReference type="ARBA" id="ARBA00022989"/>
    </source>
</evidence>
<dbReference type="GO" id="GO:0005886">
    <property type="term" value="C:plasma membrane"/>
    <property type="evidence" value="ECO:0007669"/>
    <property type="project" value="UniProtKB-SubCell"/>
</dbReference>
<dbReference type="EMBL" id="LAZR01000013">
    <property type="protein sequence ID" value="KKO07333.1"/>
    <property type="molecule type" value="Genomic_DNA"/>
</dbReference>
<keyword evidence="2" id="KW-1003">Cell membrane</keyword>
<evidence type="ECO:0000256" key="3">
    <source>
        <dbReference type="ARBA" id="ARBA00022519"/>
    </source>
</evidence>
<feature type="transmembrane region" description="Helical" evidence="7">
    <location>
        <begin position="304"/>
        <end position="326"/>
    </location>
</feature>
<evidence type="ECO:0000256" key="6">
    <source>
        <dbReference type="ARBA" id="ARBA00023136"/>
    </source>
</evidence>
<dbReference type="PANTHER" id="PTHR33362:SF3">
    <property type="entry name" value="SIALIC ACID TRAP TRANSPORTER PERMEASE PROTEIN SIAT"/>
    <property type="match status" value="1"/>
</dbReference>
<dbReference type="PROSITE" id="PS51257">
    <property type="entry name" value="PROKAR_LIPOPROTEIN"/>
    <property type="match status" value="1"/>
</dbReference>
<feature type="transmembrane region" description="Helical" evidence="7">
    <location>
        <begin position="203"/>
        <end position="225"/>
    </location>
</feature>
<reference evidence="9" key="1">
    <citation type="journal article" date="2015" name="Nature">
        <title>Complex archaea that bridge the gap between prokaryotes and eukaryotes.</title>
        <authorList>
            <person name="Spang A."/>
            <person name="Saw J.H."/>
            <person name="Jorgensen S.L."/>
            <person name="Zaremba-Niedzwiedzka K."/>
            <person name="Martijn J."/>
            <person name="Lind A.E."/>
            <person name="van Eijk R."/>
            <person name="Schleper C."/>
            <person name="Guy L."/>
            <person name="Ettema T.J."/>
        </authorList>
    </citation>
    <scope>NUCLEOTIDE SEQUENCE</scope>
</reference>
<feature type="transmembrane region" description="Helical" evidence="7">
    <location>
        <begin position="38"/>
        <end position="66"/>
    </location>
</feature>
<evidence type="ECO:0000256" key="1">
    <source>
        <dbReference type="ARBA" id="ARBA00004429"/>
    </source>
</evidence>
<evidence type="ECO:0000256" key="4">
    <source>
        <dbReference type="ARBA" id="ARBA00022692"/>
    </source>
</evidence>
<feature type="transmembrane region" description="Helical" evidence="7">
    <location>
        <begin position="346"/>
        <end position="376"/>
    </location>
</feature>
<dbReference type="PANTHER" id="PTHR33362">
    <property type="entry name" value="SIALIC ACID TRAP TRANSPORTER PERMEASE PROTEIN SIAT-RELATED"/>
    <property type="match status" value="1"/>
</dbReference>
<feature type="transmembrane region" description="Helical" evidence="7">
    <location>
        <begin position="87"/>
        <end position="107"/>
    </location>
</feature>
<keyword evidence="5 7" id="KW-1133">Transmembrane helix</keyword>
<dbReference type="InterPro" id="IPR010656">
    <property type="entry name" value="DctM"/>
</dbReference>
<gene>
    <name evidence="9" type="ORF">LCGC14_0059010</name>
</gene>
<comment type="caution">
    <text evidence="9">The sequence shown here is derived from an EMBL/GenBank/DDBJ whole genome shotgun (WGS) entry which is preliminary data.</text>
</comment>
<keyword evidence="3" id="KW-0997">Cell inner membrane</keyword>
<dbReference type="GO" id="GO:0022857">
    <property type="term" value="F:transmembrane transporter activity"/>
    <property type="evidence" value="ECO:0007669"/>
    <property type="project" value="TreeGrafter"/>
</dbReference>
<name>A0A0F9W507_9ZZZZ</name>
<organism evidence="9">
    <name type="scientific">marine sediment metagenome</name>
    <dbReference type="NCBI Taxonomy" id="412755"/>
    <lineage>
        <taxon>unclassified sequences</taxon>
        <taxon>metagenomes</taxon>
        <taxon>ecological metagenomes</taxon>
    </lineage>
</organism>
<feature type="transmembrane region" description="Helical" evidence="7">
    <location>
        <begin position="167"/>
        <end position="183"/>
    </location>
</feature>
<feature type="transmembrane region" description="Helical" evidence="7">
    <location>
        <begin position="246"/>
        <end position="268"/>
    </location>
</feature>
<feature type="transmembrane region" description="Helical" evidence="7">
    <location>
        <begin position="127"/>
        <end position="146"/>
    </location>
</feature>
<comment type="subcellular location">
    <subcellularLocation>
        <location evidence="1">Cell inner membrane</location>
        <topology evidence="1">Multi-pass membrane protein</topology>
    </subcellularLocation>
</comment>
<feature type="transmembrane region" description="Helical" evidence="7">
    <location>
        <begin position="12"/>
        <end position="32"/>
    </location>
</feature>
<sequence length="459" mass="49113">MSRISLMRWQTPIVSPLLAALAVLGCVILPLMGYHLAFLFFSLFTMLVLGVPIAISLAGACLMFVLITGQVPNIVIAHRMINGIDSFPLLAIPFFIFAGSLMNNGGITERIFNFAKALMGWMRGGLGHVNVGASIVFSGMSGAAVADAGGLGMIEVKAMKDAGYDEEFAVGITAASSTIGPIIPPSLPMVIYGVMASASVGQLFAAGLIPGLLMGAMLMLMIFIISRRRGYQRDAVFSMRVLGHTFKRAFLSLMTPVIIVGGIITGAFTPTEAAVAAVFYALLLGVVVYRTLTWRKLLKVSMETIETTAVILFIVSAASIFAWILTSNQVTQNVIALMGPFADSKLAVLMMANIVLIIVGCFMETIAAITILVPVLLPMAVAVGVDPVHFGVIMVLNLMIGLLTPPVGMVLYVLSRVSNVSFERCMRGTIPFLIPLVICLLLVTFVPEISMWLPTLIYR</sequence>
<feature type="domain" description="TRAP C4-dicarboxylate transport system permease DctM subunit" evidence="8">
    <location>
        <begin position="41"/>
        <end position="449"/>
    </location>
</feature>
<keyword evidence="6 7" id="KW-0472">Membrane</keyword>
<evidence type="ECO:0000259" key="8">
    <source>
        <dbReference type="Pfam" id="PF06808"/>
    </source>
</evidence>
<evidence type="ECO:0000256" key="2">
    <source>
        <dbReference type="ARBA" id="ARBA00022475"/>
    </source>
</evidence>
<dbReference type="PIRSF" id="PIRSF006066">
    <property type="entry name" value="HI0050"/>
    <property type="match status" value="1"/>
</dbReference>
<accession>A0A0F9W507</accession>
<protein>
    <recommendedName>
        <fullName evidence="8">TRAP C4-dicarboxylate transport system permease DctM subunit domain-containing protein</fullName>
    </recommendedName>
</protein>
<evidence type="ECO:0000256" key="7">
    <source>
        <dbReference type="SAM" id="Phobius"/>
    </source>
</evidence>
<feature type="transmembrane region" description="Helical" evidence="7">
    <location>
        <begin position="274"/>
        <end position="292"/>
    </location>
</feature>
<evidence type="ECO:0000313" key="9">
    <source>
        <dbReference type="EMBL" id="KKO07333.1"/>
    </source>
</evidence>